<organism evidence="12 13">
    <name type="scientific">Chloebia gouldiae</name>
    <name type="common">Gouldian finch</name>
    <name type="synonym">Erythrura gouldiae</name>
    <dbReference type="NCBI Taxonomy" id="44316"/>
    <lineage>
        <taxon>Eukaryota</taxon>
        <taxon>Metazoa</taxon>
        <taxon>Chordata</taxon>
        <taxon>Craniata</taxon>
        <taxon>Vertebrata</taxon>
        <taxon>Euteleostomi</taxon>
        <taxon>Archelosauria</taxon>
        <taxon>Archosauria</taxon>
        <taxon>Dinosauria</taxon>
        <taxon>Saurischia</taxon>
        <taxon>Theropoda</taxon>
        <taxon>Coelurosauria</taxon>
        <taxon>Aves</taxon>
        <taxon>Neognathae</taxon>
        <taxon>Neoaves</taxon>
        <taxon>Telluraves</taxon>
        <taxon>Australaves</taxon>
        <taxon>Passeriformes</taxon>
        <taxon>Passeroidea</taxon>
        <taxon>Passeridae</taxon>
        <taxon>Chloebia</taxon>
    </lineage>
</organism>
<evidence type="ECO:0000313" key="12">
    <source>
        <dbReference type="EMBL" id="RLV63753.1"/>
    </source>
</evidence>
<comment type="subcellular location">
    <subcellularLocation>
        <location evidence="1">Cell membrane</location>
        <topology evidence="1">Lipid-anchor</topology>
        <orientation evidence="1">Cytoplasmic side</orientation>
    </subcellularLocation>
</comment>
<proteinExistence type="inferred from homology"/>
<sequence length="1186" mass="122826">AAPGPPRAGPCAEAAAPPAAKGGSRAGHGEAAGTAMRPARRGPGERGRRGDRGGAGGPATLPRHLPVPSCCRSVSMLSGMLVPPAPPSPSCPSIQRLLPLRLCPALPLPLHLERDARSPCSSSAPPTSIQPLLQPLHPSILPFPCSPSHPCSFTLAVPSILTPSAGGPSGRVPGGSGGCRAPRQDQARVGGPCSGPSGTRDGWAVGSPKEPPWFREGLSSPAPHLSTPWQGCEPGALLAVPWNKWDGTGGTGRWDRVGPLPAPAKVGPPAPAAAPAPGCLIQGAHGGMSSLAGRAHGDGLLQLPASPGSGVWGHARGLGLLCGVRAPRCPGTGMQRPWEGAGSLEMLGDAGAAVPRAASTGLSGALCCPPSLNWGGRILKQCSAPSPPSHSSCDWAPLETLVPHTLGTLGGHSWCCHPCATLGELEQGLSTGDSLCPSFHTPELHCGALGTLPGSRCPLWVGTEVWQRKGARGVSDPLPTACSCATLLPFTPQCIPGVGAELRDGTAWDRVAGSERGDSTAAAPFGHSRCHHDLAGPMTALQSCSRCPGGLGGSLPSEPPRQPRQQLRCRWPRSAIWPQRAAGKNSQGKGVPRAASPAPGRGCISGGGPEPGQRLRGKMPEQSNDYRVVVFGAGGVGKSSLVLRFVKGTFRDTYIPTIEDTYRQVISCDKSVCTLQITDTTGSHQFPAMQRLSISKGHAFILVFSVTSKQSLEELKPIYQQIVQIKGSVESIPIMLVGNKCDETQREVESREGEAMAKEWKCAFMETSAKMNYNVKELFQELLNLEKRRNVSLTIDGKRSSKQKRTDKIKGKCPPPLLPTTAGRGSGIAAGQSPRPPCAITVTVRGRQRSARERGDTRPPPGTAGPGTRRRDSRTTPPALSTTGAAGPGPRRSSREGRTVPRGGGGVTPGDSPARPGPPAPLSPRHSALLLRAETRGGGSPCAVPVSPCPVPPGPSAPSWCHHPPSQTPSPVLVPRLPQPRVLPQPPEPPARHRGPPAPSFPTPAPRAPRAPPAPRRCRSRSRQHKHKSIGTILASSGGRPPAPQPAGPPAPPCAPSPAMPRCPAGGQRHPVLRVPPRGGLAPHPRDPPTPPSSGAAPLAPPWPERGPRAVTSPSSPRSGPAPSPRRHRGVPEGVSPRGCPRGGVPEGPPQLPAPPGFLHEDLSAQGTSRPRPGGRPRRGSRAGER</sequence>
<evidence type="ECO:0008006" key="14">
    <source>
        <dbReference type="Google" id="ProtNLM"/>
    </source>
</evidence>
<dbReference type="SMART" id="SM00173">
    <property type="entry name" value="RAS"/>
    <property type="match status" value="1"/>
</dbReference>
<feature type="compositionally biased region" description="Pro residues" evidence="11">
    <location>
        <begin position="1041"/>
        <end position="1061"/>
    </location>
</feature>
<dbReference type="GO" id="GO:0007165">
    <property type="term" value="P:signal transduction"/>
    <property type="evidence" value="ECO:0007669"/>
    <property type="project" value="InterPro"/>
</dbReference>
<keyword evidence="3" id="KW-0488">Methylation</keyword>
<dbReference type="Pfam" id="PF00071">
    <property type="entry name" value="Ras"/>
    <property type="match status" value="1"/>
</dbReference>
<comment type="similarity">
    <text evidence="10">Belongs to the small GTPase superfamily. Di-Ras family.</text>
</comment>
<feature type="compositionally biased region" description="Pro residues" evidence="11">
    <location>
        <begin position="977"/>
        <end position="989"/>
    </location>
</feature>
<dbReference type="FunFam" id="3.40.50.300:FF:000303">
    <property type="entry name" value="GTP-binding protein Di-Ras2"/>
    <property type="match status" value="1"/>
</dbReference>
<evidence type="ECO:0000256" key="4">
    <source>
        <dbReference type="ARBA" id="ARBA00022741"/>
    </source>
</evidence>
<dbReference type="PROSITE" id="PS51419">
    <property type="entry name" value="RAB"/>
    <property type="match status" value="1"/>
</dbReference>
<dbReference type="GO" id="GO:0003924">
    <property type="term" value="F:GTPase activity"/>
    <property type="evidence" value="ECO:0007669"/>
    <property type="project" value="InterPro"/>
</dbReference>
<dbReference type="InterPro" id="IPR005225">
    <property type="entry name" value="Small_GTP-bd"/>
</dbReference>
<dbReference type="CDD" id="cd04140">
    <property type="entry name" value="ARHI_like"/>
    <property type="match status" value="1"/>
</dbReference>
<keyword evidence="5" id="KW-0342">GTP-binding</keyword>
<dbReference type="SMART" id="SM00175">
    <property type="entry name" value="RAB"/>
    <property type="match status" value="1"/>
</dbReference>
<keyword evidence="7" id="KW-0449">Lipoprotein</keyword>
<accession>A0A3L8Q9A2</accession>
<keyword evidence="6" id="KW-0472">Membrane</keyword>
<dbReference type="PANTHER" id="PTHR24070">
    <property type="entry name" value="RAS, DI-RAS, AND RHEB FAMILY MEMBERS OF SMALL GTPASE SUPERFAMILY"/>
    <property type="match status" value="1"/>
</dbReference>
<evidence type="ECO:0000256" key="1">
    <source>
        <dbReference type="ARBA" id="ARBA00004342"/>
    </source>
</evidence>
<keyword evidence="4" id="KW-0547">Nucleotide-binding</keyword>
<keyword evidence="8" id="KW-0636">Prenylation</keyword>
<feature type="compositionally biased region" description="Basic and acidic residues" evidence="11">
    <location>
        <begin position="796"/>
        <end position="810"/>
    </location>
</feature>
<dbReference type="InterPro" id="IPR001806">
    <property type="entry name" value="Small_GTPase"/>
</dbReference>
<feature type="compositionally biased region" description="Low complexity" evidence="11">
    <location>
        <begin position="9"/>
        <end position="23"/>
    </location>
</feature>
<feature type="non-terminal residue" evidence="12">
    <location>
        <position position="1"/>
    </location>
</feature>
<dbReference type="PROSITE" id="PS51420">
    <property type="entry name" value="RHO"/>
    <property type="match status" value="1"/>
</dbReference>
<feature type="region of interest" description="Disordered" evidence="11">
    <location>
        <begin position="794"/>
        <end position="1186"/>
    </location>
</feature>
<dbReference type="GO" id="GO:0005886">
    <property type="term" value="C:plasma membrane"/>
    <property type="evidence" value="ECO:0007669"/>
    <property type="project" value="UniProtKB-SubCell"/>
</dbReference>
<evidence type="ECO:0000256" key="3">
    <source>
        <dbReference type="ARBA" id="ARBA00022481"/>
    </source>
</evidence>
<feature type="compositionally biased region" description="Polar residues" evidence="11">
    <location>
        <begin position="875"/>
        <end position="884"/>
    </location>
</feature>
<reference evidence="12 13" key="1">
    <citation type="journal article" date="2018" name="Proc. R. Soc. B">
        <title>A non-coding region near Follistatin controls head colour polymorphism in the Gouldian finch.</title>
        <authorList>
            <person name="Toomey M.B."/>
            <person name="Marques C.I."/>
            <person name="Andrade P."/>
            <person name="Araujo P.M."/>
            <person name="Sabatino S."/>
            <person name="Gazda M.A."/>
            <person name="Afonso S."/>
            <person name="Lopes R.J."/>
            <person name="Corbo J.C."/>
            <person name="Carneiro M."/>
        </authorList>
    </citation>
    <scope>NUCLEOTIDE SEQUENCE [LARGE SCALE GENOMIC DNA]</scope>
    <source>
        <strain evidence="12">Red01</strain>
        <tissue evidence="12">Muscle</tissue>
    </source>
</reference>
<dbReference type="EMBL" id="QUSF01002028">
    <property type="protein sequence ID" value="RLV63753.1"/>
    <property type="molecule type" value="Genomic_DNA"/>
</dbReference>
<comment type="caution">
    <text evidence="12">The sequence shown here is derived from an EMBL/GenBank/DDBJ whole genome shotgun (WGS) entry which is preliminary data.</text>
</comment>
<feature type="region of interest" description="Disordered" evidence="11">
    <location>
        <begin position="1"/>
        <end position="62"/>
    </location>
</feature>
<evidence type="ECO:0000256" key="10">
    <source>
        <dbReference type="ARBA" id="ARBA00061515"/>
    </source>
</evidence>
<feature type="compositionally biased region" description="Gly residues" evidence="11">
    <location>
        <begin position="167"/>
        <end position="178"/>
    </location>
</feature>
<feature type="compositionally biased region" description="Basic and acidic residues" evidence="11">
    <location>
        <begin position="42"/>
        <end position="52"/>
    </location>
</feature>
<evidence type="ECO:0000256" key="2">
    <source>
        <dbReference type="ARBA" id="ARBA00022475"/>
    </source>
</evidence>
<keyword evidence="2" id="KW-1003">Cell membrane</keyword>
<dbReference type="InterPro" id="IPR020849">
    <property type="entry name" value="Small_GTPase_Ras-type"/>
</dbReference>
<feature type="compositionally biased region" description="Pro residues" evidence="11">
    <location>
        <begin position="1147"/>
        <end position="1156"/>
    </location>
</feature>
<evidence type="ECO:0000256" key="6">
    <source>
        <dbReference type="ARBA" id="ARBA00023136"/>
    </source>
</evidence>
<feature type="compositionally biased region" description="Basic residues" evidence="11">
    <location>
        <begin position="1173"/>
        <end position="1186"/>
    </location>
</feature>
<dbReference type="InterPro" id="IPR027417">
    <property type="entry name" value="P-loop_NTPase"/>
</dbReference>
<protein>
    <recommendedName>
        <fullName evidence="14">Small monomeric GTPase</fullName>
    </recommendedName>
</protein>
<evidence type="ECO:0000256" key="9">
    <source>
        <dbReference type="ARBA" id="ARBA00055536"/>
    </source>
</evidence>
<evidence type="ECO:0000256" key="7">
    <source>
        <dbReference type="ARBA" id="ARBA00023288"/>
    </source>
</evidence>
<evidence type="ECO:0000256" key="11">
    <source>
        <dbReference type="SAM" id="MobiDB-lite"/>
    </source>
</evidence>
<feature type="region of interest" description="Disordered" evidence="11">
    <location>
        <begin position="164"/>
        <end position="204"/>
    </location>
</feature>
<feature type="region of interest" description="Disordered" evidence="11">
    <location>
        <begin position="578"/>
        <end position="619"/>
    </location>
</feature>
<comment type="function">
    <text evidence="9">Displays low GTPase activity and exists predominantly in the GTP-bound form.</text>
</comment>
<dbReference type="PRINTS" id="PR00449">
    <property type="entry name" value="RASTRNSFRMNG"/>
</dbReference>
<gene>
    <name evidence="12" type="ORF">DV515_00017949</name>
</gene>
<dbReference type="Gene3D" id="3.40.50.300">
    <property type="entry name" value="P-loop containing nucleotide triphosphate hydrolases"/>
    <property type="match status" value="1"/>
</dbReference>
<dbReference type="SMART" id="SM00174">
    <property type="entry name" value="RHO"/>
    <property type="match status" value="1"/>
</dbReference>
<dbReference type="GO" id="GO:0005525">
    <property type="term" value="F:GTP binding"/>
    <property type="evidence" value="ECO:0007669"/>
    <property type="project" value="UniProtKB-KW"/>
</dbReference>
<evidence type="ECO:0000256" key="8">
    <source>
        <dbReference type="ARBA" id="ARBA00023289"/>
    </source>
</evidence>
<evidence type="ECO:0000256" key="5">
    <source>
        <dbReference type="ARBA" id="ARBA00023134"/>
    </source>
</evidence>
<feature type="compositionally biased region" description="Pro residues" evidence="11">
    <location>
        <begin position="996"/>
        <end position="1015"/>
    </location>
</feature>
<dbReference type="AlphaFoldDB" id="A0A3L8Q9A2"/>
<dbReference type="Proteomes" id="UP000276834">
    <property type="component" value="Unassembled WGS sequence"/>
</dbReference>
<feature type="non-terminal residue" evidence="12">
    <location>
        <position position="1186"/>
    </location>
</feature>
<dbReference type="NCBIfam" id="TIGR00231">
    <property type="entry name" value="small_GTP"/>
    <property type="match status" value="1"/>
</dbReference>
<dbReference type="STRING" id="44316.ENSEGOP00005021611"/>
<dbReference type="SUPFAM" id="SSF52540">
    <property type="entry name" value="P-loop containing nucleoside triphosphate hydrolases"/>
    <property type="match status" value="1"/>
</dbReference>
<feature type="compositionally biased region" description="Basic residues" evidence="11">
    <location>
        <begin position="1016"/>
        <end position="1029"/>
    </location>
</feature>
<evidence type="ECO:0000313" key="13">
    <source>
        <dbReference type="Proteomes" id="UP000276834"/>
    </source>
</evidence>
<keyword evidence="13" id="KW-1185">Reference proteome</keyword>
<feature type="compositionally biased region" description="Pro residues" evidence="11">
    <location>
        <begin position="947"/>
        <end position="956"/>
    </location>
</feature>
<dbReference type="SMART" id="SM00176">
    <property type="entry name" value="RAN"/>
    <property type="match status" value="1"/>
</dbReference>
<dbReference type="PROSITE" id="PS51421">
    <property type="entry name" value="RAS"/>
    <property type="match status" value="1"/>
</dbReference>
<name>A0A3L8Q9A2_CHLGU</name>